<dbReference type="SUPFAM" id="SSF51126">
    <property type="entry name" value="Pectin lyase-like"/>
    <property type="match status" value="1"/>
</dbReference>
<keyword evidence="4" id="KW-1015">Disulfide bond</keyword>
<evidence type="ECO:0000256" key="3">
    <source>
        <dbReference type="ARBA" id="ARBA00022729"/>
    </source>
</evidence>
<dbReference type="GO" id="GO:0005576">
    <property type="term" value="C:extracellular region"/>
    <property type="evidence" value="ECO:0007669"/>
    <property type="project" value="UniProtKB-SubCell"/>
</dbReference>
<comment type="subcellular location">
    <subcellularLocation>
        <location evidence="1">Secreted</location>
    </subcellularLocation>
</comment>
<name>A0A418YDW2_9GAMM</name>
<dbReference type="InterPro" id="IPR052052">
    <property type="entry name" value="Polysaccharide_Lyase_9"/>
</dbReference>
<dbReference type="SMART" id="SM00710">
    <property type="entry name" value="PbH1"/>
    <property type="match status" value="5"/>
</dbReference>
<dbReference type="Pfam" id="PF05048">
    <property type="entry name" value="NosD"/>
    <property type="match status" value="1"/>
</dbReference>
<feature type="region of interest" description="Disordered" evidence="5">
    <location>
        <begin position="1172"/>
        <end position="1198"/>
    </location>
</feature>
<feature type="domain" description="LamG-like jellyroll fold" evidence="7">
    <location>
        <begin position="158"/>
        <end position="294"/>
    </location>
</feature>
<protein>
    <recommendedName>
        <fullName evidence="7">LamG-like jellyroll fold domain-containing protein</fullName>
    </recommendedName>
</protein>
<evidence type="ECO:0000256" key="4">
    <source>
        <dbReference type="ARBA" id="ARBA00023157"/>
    </source>
</evidence>
<dbReference type="PANTHER" id="PTHR40088">
    <property type="entry name" value="PECTATE LYASE (EUROFUNG)"/>
    <property type="match status" value="1"/>
</dbReference>
<proteinExistence type="predicted"/>
<feature type="signal peptide" evidence="6">
    <location>
        <begin position="1"/>
        <end position="32"/>
    </location>
</feature>
<feature type="compositionally biased region" description="Polar residues" evidence="5">
    <location>
        <begin position="609"/>
        <end position="621"/>
    </location>
</feature>
<evidence type="ECO:0000256" key="5">
    <source>
        <dbReference type="SAM" id="MobiDB-lite"/>
    </source>
</evidence>
<dbReference type="InterPro" id="IPR029052">
    <property type="entry name" value="Metallo-depent_PP-like"/>
</dbReference>
<keyword evidence="9" id="KW-1185">Reference proteome</keyword>
<reference evidence="8 9" key="2">
    <citation type="submission" date="2019-01" db="EMBL/GenBank/DDBJ databases">
        <title>Motilimonas pumilus sp. nov., isolated from the gut of sea cucumber (Apostichopus japonicus).</title>
        <authorList>
            <person name="Wang F.-Q."/>
            <person name="Ren L.-H."/>
            <person name="Lin Y.-W."/>
            <person name="Sun G.-H."/>
            <person name="Du Z.-J."/>
            <person name="Zhao J.-X."/>
            <person name="Liu X.-J."/>
            <person name="Liu L.-J."/>
        </authorList>
    </citation>
    <scope>NUCLEOTIDE SEQUENCE [LARGE SCALE GENOMIC DNA]</scope>
    <source>
        <strain evidence="8 9">PLHSC7-2</strain>
    </source>
</reference>
<sequence>MPPRSRWSCCVLLKLKSLILASCSTLCFNATAQTDYVSLDMAFSQASAMESEAGVEINAGKALISAVKLIEDYDFTKDPDVISYLPMNAYDTNSYNYQRAPKVITETYNLVNAFDNAKASNPEGINLGAGKKGNGLTFSGGFLRQGLYGLQVGEARKTGFSYSVWVKPDDLSVEAGLISSGAYFRHTTSLRILSSGVLSFSYASDEGASVTVTGTTALKSDQWQHVTAVYDPVSKSSKIYLNGDLEASVSADSPFGVKGMGVSLLVGTTPSTNSGHYYGAMDELVVYKRALSAEKVQEIFQGAFYRGEVVYKAVPLPKSNAENGAYNTLKVNIDETRPGSTKVSVWQNERWHLLTNSYDAIFDMPVKMPLTELKYKLELVANTSISSVNFELSNQDYIGTKNKFSFIFMGDDNGHKGHSAIADARKSIDDLKMVFTVPDNGWGSGLADNYRSYTNAWMNHPTADSRFVPIFNGLGNHDIEVPTDVHYASKVLGEQVASALPGMRNYLEGPYDTYANGYKDTKLTYSFDYQNAYFMVLNGYFRDKDVPTGDGKFHDRTDPYSYSPFSHVSEDMLTWLEQSLSTTQAEHKFIFFHEGAFPPPGQRHFGDSLDNSKAPGNSGPDNTRPMRDRFWTLLAKYQVTATMMGHNHTSSQTWVADPSGVYAAVYELEPGYILSTKKYAHVAINQSQVTVKYIESDRTTGEFAPFTKDLVIDRSVSGKHSPVIKQYKAKAESGYIEIDKQQYKLEVGGSIQATYNDLYFEVKDNDINDLIEFSVDGLPTFLQVNEITNAAGVNQFRRISLSTKRAVIESDLGSYPITVKASDGVHQVAKSVTLDVIPAMAPTILGSNIINGAEYEKVRDVFFFCKDNSGVSNGRIYNQMAVTWNGKSLRQAGISGEHSGWRPRGYLPFGSEFMFTGIQFKEDKVPPGEYTIAATCVDIYGATSAAFNLNFTVVDSGLDLAQEKPWTDIVYPLPGTVENIDRINIWLRANNAKTNSARRDLVYRTLDNLTLTNSGGEPVVYQQLNSIDNPYDISIGTIEILTDNLADDVYTLSLAASMSAELTAERKSYEFKVVNGAVVESNVPSAPTWLGLEVEPIYFANLDAVQVKTVNKKRILSWAPHPQNQGVNGYYIYKNNTLLAILGNVDQYEVDLTQVTEQDVFQVIPYNASSGKTARRETVVTPEPTKPSAAPVPPSPPFDGRERYVDGSLSADCFNQYDLKTRQCASGQETAFKTIFSASEWAEPGDKISIRQGHYSETIMPQRSGAPGKEITYSAYEQESVVIGELSGAMMKVLPAGEYHDMSWLKVGIYIWEKSYIHISGITFKDMDAWARLVRANHITLKNNRFLDARAPGNRASIKLIDSHYNAVVDNIIHRGHDNVFLLASDHNDISGNDIQSGRHTLWTIKSGNHNFIRNNYFHNELEKIGEVMDANDPVYGEDEPFFNLTSTNDAHFNVIENNVFAYTPASSNNPYQGIQYAGQDGVIRNNVFYQNAGTGIELTSYQYEATFTSRNRIYHNVFYKNHFGGMTVSGNQAHQFQDNIMKNNLFEDNDFQDHRREFLSWMDFDGKPVQLIVARSTDVSFMTNNVYSNAPTNGYDVVRIYPNDETPRPEVSYSIESPEVPYQQVFTDNLGVPSLMVDPASYDFRLSPSSPLIDAASFLTTASSTGSGHTINVHDTRYFVANSPVYAGDTIQLEGTSSQARVLHIEHDSNQLTLDQPLSWTYGQGISLPYHGSKPDIGAFESNY</sequence>
<evidence type="ECO:0000256" key="1">
    <source>
        <dbReference type="ARBA" id="ARBA00004613"/>
    </source>
</evidence>
<dbReference type="PANTHER" id="PTHR40088:SF2">
    <property type="entry name" value="SECRETED SUGAR HYDROLASE"/>
    <property type="match status" value="1"/>
</dbReference>
<dbReference type="Gene3D" id="2.60.120.200">
    <property type="match status" value="1"/>
</dbReference>
<dbReference type="GO" id="GO:0016837">
    <property type="term" value="F:carbon-oxygen lyase activity, acting on polysaccharides"/>
    <property type="evidence" value="ECO:0007669"/>
    <property type="project" value="TreeGrafter"/>
</dbReference>
<evidence type="ECO:0000256" key="2">
    <source>
        <dbReference type="ARBA" id="ARBA00022525"/>
    </source>
</evidence>
<dbReference type="InterPro" id="IPR013320">
    <property type="entry name" value="ConA-like_dom_sf"/>
</dbReference>
<dbReference type="SUPFAM" id="SSF49899">
    <property type="entry name" value="Concanavalin A-like lectins/glucanases"/>
    <property type="match status" value="1"/>
</dbReference>
<organism evidence="8 9">
    <name type="scientific">Motilimonas pumila</name>
    <dbReference type="NCBI Taxonomy" id="2303987"/>
    <lineage>
        <taxon>Bacteria</taxon>
        <taxon>Pseudomonadati</taxon>
        <taxon>Pseudomonadota</taxon>
        <taxon>Gammaproteobacteria</taxon>
        <taxon>Alteromonadales</taxon>
        <taxon>Alteromonadales genera incertae sedis</taxon>
        <taxon>Motilimonas</taxon>
    </lineage>
</organism>
<dbReference type="EMBL" id="QZCH01000015">
    <property type="protein sequence ID" value="RJG42670.1"/>
    <property type="molecule type" value="Genomic_DNA"/>
</dbReference>
<dbReference type="Proteomes" id="UP000283255">
    <property type="component" value="Unassembled WGS sequence"/>
</dbReference>
<keyword evidence="3 6" id="KW-0732">Signal</keyword>
<dbReference type="InterPro" id="IPR012334">
    <property type="entry name" value="Pectin_lyas_fold"/>
</dbReference>
<dbReference type="InterPro" id="IPR006558">
    <property type="entry name" value="LamG-like"/>
</dbReference>
<evidence type="ECO:0000259" key="7">
    <source>
        <dbReference type="SMART" id="SM00560"/>
    </source>
</evidence>
<dbReference type="SMART" id="SM00560">
    <property type="entry name" value="LamGL"/>
    <property type="match status" value="1"/>
</dbReference>
<feature type="region of interest" description="Disordered" evidence="5">
    <location>
        <begin position="602"/>
        <end position="625"/>
    </location>
</feature>
<gene>
    <name evidence="8" type="ORF">D1Z90_12440</name>
</gene>
<accession>A0A418YDW2</accession>
<comment type="caution">
    <text evidence="8">The sequence shown here is derived from an EMBL/GenBank/DDBJ whole genome shotgun (WGS) entry which is preliminary data.</text>
</comment>
<reference evidence="8 9" key="1">
    <citation type="submission" date="2018-09" db="EMBL/GenBank/DDBJ databases">
        <authorList>
            <person name="Wang F."/>
        </authorList>
    </citation>
    <scope>NUCLEOTIDE SEQUENCE [LARGE SCALE GENOMIC DNA]</scope>
    <source>
        <strain evidence="8 9">PLHSC7-2</strain>
    </source>
</reference>
<dbReference type="SUPFAM" id="SSF56300">
    <property type="entry name" value="Metallo-dependent phosphatases"/>
    <property type="match status" value="1"/>
</dbReference>
<dbReference type="InterPro" id="IPR006626">
    <property type="entry name" value="PbH1"/>
</dbReference>
<evidence type="ECO:0000313" key="9">
    <source>
        <dbReference type="Proteomes" id="UP000283255"/>
    </source>
</evidence>
<keyword evidence="2" id="KW-0964">Secreted</keyword>
<dbReference type="InterPro" id="IPR007742">
    <property type="entry name" value="NosD_dom"/>
</dbReference>
<evidence type="ECO:0000256" key="6">
    <source>
        <dbReference type="SAM" id="SignalP"/>
    </source>
</evidence>
<evidence type="ECO:0000313" key="8">
    <source>
        <dbReference type="EMBL" id="RJG42670.1"/>
    </source>
</evidence>
<dbReference type="Gene3D" id="3.60.21.10">
    <property type="match status" value="1"/>
</dbReference>
<dbReference type="InterPro" id="IPR011050">
    <property type="entry name" value="Pectin_lyase_fold/virulence"/>
</dbReference>
<dbReference type="Gene3D" id="2.160.20.10">
    <property type="entry name" value="Single-stranded right-handed beta-helix, Pectin lyase-like"/>
    <property type="match status" value="1"/>
</dbReference>
<dbReference type="Pfam" id="PF13385">
    <property type="entry name" value="Laminin_G_3"/>
    <property type="match status" value="1"/>
</dbReference>
<feature type="chain" id="PRO_5019213195" description="LamG-like jellyroll fold domain-containing protein" evidence="6">
    <location>
        <begin position="33"/>
        <end position="1745"/>
    </location>
</feature>